<comment type="catalytic activity">
    <reaction evidence="10">
        <text>1D-myo-inositol hexakisphosphate + ATP = 1-diphospho-1D-myo-inositol 2,3,4,5,6-pentakisphosphate + ADP</text>
        <dbReference type="Rhea" id="RHEA:37459"/>
        <dbReference type="ChEBI" id="CHEBI:30616"/>
        <dbReference type="ChEBI" id="CHEBI:58130"/>
        <dbReference type="ChEBI" id="CHEBI:74946"/>
        <dbReference type="ChEBI" id="CHEBI:456216"/>
        <dbReference type="EC" id="2.7.4.24"/>
    </reaction>
    <physiologicalReaction direction="left-to-right" evidence="10">
        <dbReference type="Rhea" id="RHEA:37460"/>
    </physiologicalReaction>
</comment>
<dbReference type="GO" id="GO:0005829">
    <property type="term" value="C:cytosol"/>
    <property type="evidence" value="ECO:0007669"/>
    <property type="project" value="UniProtKB-SubCell"/>
</dbReference>
<feature type="region of interest" description="Disordered" evidence="14">
    <location>
        <begin position="485"/>
        <end position="509"/>
    </location>
</feature>
<evidence type="ECO:0000256" key="4">
    <source>
        <dbReference type="ARBA" id="ARBA00022490"/>
    </source>
</evidence>
<dbReference type="Pfam" id="PF00328">
    <property type="entry name" value="His_Phos_2"/>
    <property type="match status" value="1"/>
</dbReference>
<protein>
    <recommendedName>
        <fullName evidence="12 13">Inositol hexakisphosphate and diphosphoinositol-pentakisphosphate kinase</fullName>
        <ecNumber evidence="3 13">2.7.4.24</ecNumber>
    </recommendedName>
</protein>
<name>A0A6L2PJT3_COPFO</name>
<dbReference type="Gene3D" id="3.40.50.1240">
    <property type="entry name" value="Phosphoglycerate mutase-like"/>
    <property type="match status" value="1"/>
</dbReference>
<dbReference type="Pfam" id="PF18086">
    <property type="entry name" value="PPIP5K2_N"/>
    <property type="match status" value="1"/>
</dbReference>
<dbReference type="Gene3D" id="3.40.50.11950">
    <property type="match status" value="1"/>
</dbReference>
<comment type="subcellular location">
    <subcellularLocation>
        <location evidence="1 13">Cytoplasm</location>
        <location evidence="1 13">Cytosol</location>
    </subcellularLocation>
</comment>
<dbReference type="InterPro" id="IPR000560">
    <property type="entry name" value="His_Pase_clade-2"/>
</dbReference>
<dbReference type="InterPro" id="IPR029033">
    <property type="entry name" value="His_PPase_superfam"/>
</dbReference>
<dbReference type="EMBL" id="BLKM01004458">
    <property type="protein sequence ID" value="GFG31452.1"/>
    <property type="molecule type" value="Genomic_DNA"/>
</dbReference>
<feature type="transmembrane region" description="Helical" evidence="15">
    <location>
        <begin position="1142"/>
        <end position="1164"/>
    </location>
</feature>
<dbReference type="FunFam" id="3.40.50.11950:FF:000002">
    <property type="entry name" value="Inositol hexakisphosphate and diphosphoinositol-pentakisphosphate kinase"/>
    <property type="match status" value="1"/>
</dbReference>
<comment type="catalytic activity">
    <reaction evidence="9">
        <text>5-diphospho-1D-myo-inositol 1,2,3,4,6-pentakisphosphate + ATP + H(+) = 1,5-bis(diphospho)-1D-myo-inositol 2,3,4,6-tetrakisphosphate + ADP</text>
        <dbReference type="Rhea" id="RHEA:10276"/>
        <dbReference type="ChEBI" id="CHEBI:15378"/>
        <dbReference type="ChEBI" id="CHEBI:30616"/>
        <dbReference type="ChEBI" id="CHEBI:58628"/>
        <dbReference type="ChEBI" id="CHEBI:77983"/>
        <dbReference type="ChEBI" id="CHEBI:456216"/>
        <dbReference type="EC" id="2.7.4.24"/>
    </reaction>
    <physiologicalReaction direction="left-to-right" evidence="9">
        <dbReference type="Rhea" id="RHEA:10277"/>
    </physiologicalReaction>
</comment>
<evidence type="ECO:0000256" key="7">
    <source>
        <dbReference type="ARBA" id="ARBA00022777"/>
    </source>
</evidence>
<evidence type="ECO:0000256" key="13">
    <source>
        <dbReference type="RuleBase" id="RU365032"/>
    </source>
</evidence>
<proteinExistence type="inferred from homology"/>
<feature type="domain" description="VIP1 N-terminal" evidence="16">
    <location>
        <begin position="48"/>
        <end position="137"/>
    </location>
</feature>
<dbReference type="InterPro" id="IPR033379">
    <property type="entry name" value="Acid_Pase_AS"/>
</dbReference>
<feature type="transmembrane region" description="Helical" evidence="15">
    <location>
        <begin position="1112"/>
        <end position="1135"/>
    </location>
</feature>
<evidence type="ECO:0000256" key="12">
    <source>
        <dbReference type="ARBA" id="ARBA00071668"/>
    </source>
</evidence>
<feature type="compositionally biased region" description="Polar residues" evidence="14">
    <location>
        <begin position="1051"/>
        <end position="1071"/>
    </location>
</feature>
<dbReference type="GO" id="GO:0006020">
    <property type="term" value="P:inositol metabolic process"/>
    <property type="evidence" value="ECO:0007669"/>
    <property type="project" value="TreeGrafter"/>
</dbReference>
<keyword evidence="15" id="KW-1133">Transmembrane helix</keyword>
<dbReference type="Proteomes" id="UP000502823">
    <property type="component" value="Unassembled WGS sequence"/>
</dbReference>
<evidence type="ECO:0000256" key="1">
    <source>
        <dbReference type="ARBA" id="ARBA00004514"/>
    </source>
</evidence>
<evidence type="ECO:0000259" key="16">
    <source>
        <dbReference type="Pfam" id="PF18086"/>
    </source>
</evidence>
<dbReference type="EC" id="2.7.4.24" evidence="3 13"/>
<feature type="compositionally biased region" description="Low complexity" evidence="14">
    <location>
        <begin position="1382"/>
        <end position="1400"/>
    </location>
</feature>
<feature type="compositionally biased region" description="Low complexity" evidence="14">
    <location>
        <begin position="1745"/>
        <end position="1764"/>
    </location>
</feature>
<feature type="region of interest" description="Disordered" evidence="14">
    <location>
        <begin position="937"/>
        <end position="1092"/>
    </location>
</feature>
<keyword evidence="5 13" id="KW-0808">Transferase</keyword>
<evidence type="ECO:0000313" key="17">
    <source>
        <dbReference type="EMBL" id="GFG31452.1"/>
    </source>
</evidence>
<evidence type="ECO:0000256" key="15">
    <source>
        <dbReference type="SAM" id="Phobius"/>
    </source>
</evidence>
<keyword evidence="4 13" id="KW-0963">Cytoplasm</keyword>
<evidence type="ECO:0000256" key="2">
    <source>
        <dbReference type="ARBA" id="ARBA00005609"/>
    </source>
</evidence>
<keyword evidence="7 13" id="KW-0418">Kinase</keyword>
<feature type="region of interest" description="Disordered" evidence="14">
    <location>
        <begin position="1683"/>
        <end position="1731"/>
    </location>
</feature>
<dbReference type="Gene3D" id="3.30.470.20">
    <property type="entry name" value="ATP-grasp fold, B domain"/>
    <property type="match status" value="1"/>
</dbReference>
<dbReference type="OrthoDB" id="18042at2759"/>
<feature type="compositionally biased region" description="Pro residues" evidence="14">
    <location>
        <begin position="1349"/>
        <end position="1358"/>
    </location>
</feature>
<feature type="compositionally biased region" description="Low complexity" evidence="14">
    <location>
        <begin position="1003"/>
        <end position="1015"/>
    </location>
</feature>
<evidence type="ECO:0000256" key="14">
    <source>
        <dbReference type="SAM" id="MobiDB-lite"/>
    </source>
</evidence>
<dbReference type="InParanoid" id="A0A6L2PJT3"/>
<sequence>MAEFPWHQVPDVYIVDVDNIAEPYWQMMGDLTELGDDDLLAGEEGKQVVVGVCAMAKKSQSKPMREILMRLEEFEYLKMVVFPEEVILKKPVEEWPICDCLISFHSKGFPLDKAIQYANLRNPFIINNLHMQYDIQDRRKVYSILEGEGIEIPRYAVLDRDSPDPKHHELVESEDHVEVNGVVFNKPFVEKPVSAEDHNIYIYYPTSAGGGSQRLFRKIGSRSSVYSPESRVRKTGSFIYEDFMPTDGTDVKVYTVGPDYAHAEARKSPALDGKVERDSEGKEIRYPVILSNDEKLISRKVCLAFKQTVCGFDLLRANGKSFVCDVNGFSFVKNSNKYYDDCAKILGNMILRELAPTLHIPWSVPFQLDDPPIVPTTFGKMMELRCVVAVIRHGDRTPKQKMKVEVRHPKFFEIFEKYDGYKDGHVKLKRPKQLQEILDIARSLLNEIQHRAADPEIEEKQGKLEQLKSVLEMYGHFSGINRKVQMKYQPKGRPRGSSSDDGKGSNVPKEPSLVLILKWGGELTPAGRIQAEELGRIFRCMYPGGQGRHLISHLSCVIVSYPLHVTGAGEYAGTQGLGLLRLHSTFRHDLKIYASDEGRVQMTAAAFAKGLLALEGELTPILVQMVKSANTNGLLDNDCDSSKYQNMAKSRLHELMQQDRDFTAEDREKINPGNALSISTALDFVKNPVKCCEHVQDLIQRLMDIVRIKKDDPKTKDAVLYHGETWELMGRRWGKIEKDFCTKNKTFDISKIPDIYDCIKYDLQHNQHTLQFEQAEELYITAKYLADIVIPQEYGLTVQEKLAIGQGICTPLLKKIRADLQRNIEESGEETVNRLNPRYSHGVSSPGRHVRTRLYFTSESHVHSLLTVLRYGGLLDVRKDEQWRRAMEYVSMVSELNYMSQIVIMLYEDPTKDPFSEERFHVELHFSPGVNCCVQKNLPPGPGFRPHSRNESAGGGSEEGTSSGGAQCEGSEKGSSRIDEEEAEMNLLDDEPSSSHTKADYTPAQSASPAPSDESPPLEKPEIQQQGPRLVSEPIPIRASPARDPLDLASRLSTELVSQHSQRSLSYTGAQPVSPETEPRSRSFDHQRDESVVDKGCQNTEHSLTAVLTKNLMLLPGRGILFALEFLVMTIYFSFSAPHLPYLSLPFILFALHCIFLSMLSALVSPTVDPCHLCVPSPCLLCYMAAVPLCHSHSSPSLPSPSQSPSRSYSLTPPPSPNTLTTDQGSASGTMVAVSGRRHRHSVSGQMSYFKMLGFGPVTAMGVGKKMSGAGAGGSTSSLFSTAVISGSSSAPNLRDMIPNSASVSAIEGCGGVPPIRPLETLHNALSLRQLDQFLDVMTSAPLFRTPASSPPKNPSTPVPSATSVPPPPLHLQSPSGSLVWSGPPSFVSSSGPSSPNGMSDIFSSRGGGGTAGTSESSEMSLSASLISNDGYGELTATLASIFPTVLDQDLSNVGILLEGSTDFYPQPQEEEPKQFLVPENETLLQFSATGGDSGDITPVSVSASSEFDFTSAAEGAPRYSEPSASTDVDITVMDVKRGEQNEAMPEETGGSGGSSLLVRSVESLGKKEATKLVGQWVLESSATLAADMLVTVEPAEEEERTITSSMTATSPARKTIFQVFGSPVSRNQSNKTALSSPTAKQCAVMPIREDSLEMVEGGSIQGRPISVRREYGLSSPLAFATREGKLDSSRSPEHLSPTPTSLSPVLSSPSTSSPLRSATDEQKLQEPKRPLVSSFTKEYKLYTSSITSSRSSHSDSGGSTEGSYKSVKDPEYAGKFPTSFSCFGEDTSTALAAGLAEEGFGSLSRQRFSNEDDLNSEDLFDETAPILTVASSLTNSSSISRGFNIVKDEDK</sequence>
<feature type="compositionally biased region" description="Basic and acidic residues" evidence="14">
    <location>
        <begin position="1077"/>
        <end position="1092"/>
    </location>
</feature>
<dbReference type="GO" id="GO:0032958">
    <property type="term" value="P:inositol phosphate biosynthetic process"/>
    <property type="evidence" value="ECO:0007669"/>
    <property type="project" value="TreeGrafter"/>
</dbReference>
<keyword evidence="15" id="KW-0472">Membrane</keyword>
<organism evidence="17 18">
    <name type="scientific">Coptotermes formosanus</name>
    <name type="common">Formosan subterranean termite</name>
    <dbReference type="NCBI Taxonomy" id="36987"/>
    <lineage>
        <taxon>Eukaryota</taxon>
        <taxon>Metazoa</taxon>
        <taxon>Ecdysozoa</taxon>
        <taxon>Arthropoda</taxon>
        <taxon>Hexapoda</taxon>
        <taxon>Insecta</taxon>
        <taxon>Pterygota</taxon>
        <taxon>Neoptera</taxon>
        <taxon>Polyneoptera</taxon>
        <taxon>Dictyoptera</taxon>
        <taxon>Blattodea</taxon>
        <taxon>Blattoidea</taxon>
        <taxon>Termitoidae</taxon>
        <taxon>Rhinotermitidae</taxon>
        <taxon>Coptotermes</taxon>
    </lineage>
</organism>
<feature type="region of interest" description="Disordered" evidence="14">
    <location>
        <begin position="1745"/>
        <end position="1772"/>
    </location>
</feature>
<dbReference type="CDD" id="cd07061">
    <property type="entry name" value="HP_HAP_like"/>
    <property type="match status" value="1"/>
</dbReference>
<evidence type="ECO:0000313" key="18">
    <source>
        <dbReference type="Proteomes" id="UP000502823"/>
    </source>
</evidence>
<dbReference type="FunCoup" id="A0A6L2PJT3">
    <property type="interactions" value="1077"/>
</dbReference>
<dbReference type="GO" id="GO:0016791">
    <property type="term" value="F:phosphatase activity"/>
    <property type="evidence" value="ECO:0007669"/>
    <property type="project" value="UniProtKB-ARBA"/>
</dbReference>
<dbReference type="FunFam" id="3.40.50.11950:FF:000003">
    <property type="entry name" value="Inositol hexakisphosphate and diphosphoinositol-pentakisphosphate kinase"/>
    <property type="match status" value="1"/>
</dbReference>
<evidence type="ECO:0000256" key="10">
    <source>
        <dbReference type="ARBA" id="ARBA00034629"/>
    </source>
</evidence>
<evidence type="ECO:0000256" key="11">
    <source>
        <dbReference type="ARBA" id="ARBA00055071"/>
    </source>
</evidence>
<feature type="compositionally biased region" description="Low complexity" evidence="14">
    <location>
        <begin position="1201"/>
        <end position="1211"/>
    </location>
</feature>
<comment type="caution">
    <text evidence="17">The sequence shown here is derived from an EMBL/GenBank/DDBJ whole genome shotgun (WGS) entry which is preliminary data.</text>
</comment>
<dbReference type="GO" id="GO:0033857">
    <property type="term" value="F:5-diphosphoinositol pentakisphosphate 1-kinase activity"/>
    <property type="evidence" value="ECO:0007669"/>
    <property type="project" value="TreeGrafter"/>
</dbReference>
<keyword evidence="8 13" id="KW-0067">ATP-binding</keyword>
<dbReference type="GO" id="GO:0005524">
    <property type="term" value="F:ATP binding"/>
    <property type="evidence" value="ECO:0007669"/>
    <property type="project" value="UniProtKB-KW"/>
</dbReference>
<dbReference type="PROSITE" id="PS00616">
    <property type="entry name" value="HIS_ACID_PHOSPHAT_1"/>
    <property type="match status" value="1"/>
</dbReference>
<dbReference type="FunFam" id="3.30.470.20:FF:000003">
    <property type="entry name" value="Inositol hexakisphosphate and diphosphoinositol-pentakisphosphate kinase"/>
    <property type="match status" value="1"/>
</dbReference>
<reference evidence="18" key="1">
    <citation type="submission" date="2020-01" db="EMBL/GenBank/DDBJ databases">
        <title>Draft genome sequence of the Termite Coptotermes fromosanus.</title>
        <authorList>
            <person name="Itakura S."/>
            <person name="Yosikawa Y."/>
            <person name="Umezawa K."/>
        </authorList>
    </citation>
    <scope>NUCLEOTIDE SEQUENCE [LARGE SCALE GENOMIC DNA]</scope>
</reference>
<dbReference type="SUPFAM" id="SSF53254">
    <property type="entry name" value="Phosphoglycerate mutase-like"/>
    <property type="match status" value="1"/>
</dbReference>
<dbReference type="PANTHER" id="PTHR12750">
    <property type="entry name" value="DIPHOSPHOINOSITOL PENTAKISPHOSPHATE KINASE"/>
    <property type="match status" value="1"/>
</dbReference>
<dbReference type="GO" id="GO:0000828">
    <property type="term" value="F:inositol hexakisphosphate kinase activity"/>
    <property type="evidence" value="ECO:0007669"/>
    <property type="project" value="UniProtKB-ARBA"/>
</dbReference>
<accession>A0A6L2PJT3</accession>
<comment type="similarity">
    <text evidence="2 13">Belongs to the histidine acid phosphatase family. VIP1 subfamily.</text>
</comment>
<feature type="compositionally biased region" description="Low complexity" evidence="14">
    <location>
        <begin position="1695"/>
        <end position="1718"/>
    </location>
</feature>
<evidence type="ECO:0000256" key="9">
    <source>
        <dbReference type="ARBA" id="ARBA00033696"/>
    </source>
</evidence>
<evidence type="ECO:0000256" key="5">
    <source>
        <dbReference type="ARBA" id="ARBA00022679"/>
    </source>
</evidence>
<evidence type="ECO:0000256" key="6">
    <source>
        <dbReference type="ARBA" id="ARBA00022741"/>
    </source>
</evidence>
<feature type="region of interest" description="Disordered" evidence="14">
    <location>
        <begin position="1201"/>
        <end position="1231"/>
    </location>
</feature>
<keyword evidence="18" id="KW-1185">Reference proteome</keyword>
<gene>
    <name evidence="17" type="ORF">Cfor_11942</name>
</gene>
<comment type="function">
    <text evidence="11">Bifunctional inositol kinase that acts in concert with the IP6K kinases to synthesize the diphosphate group-containing inositol pyrophosphates diphosphoinositol pentakisphosphate, PP-InsP5, and bis-diphosphoinositol tetrakisphosphate, (PP)2-InsP4. PP-InsP5 and (PP)2-InsP4, also respectively called InsP7 and InsP8, may regulate a variety of cellular processes, including apoptosis, vesicle trafficking, cytoskeletal dynamics, and exocytosis. Phosphorylates inositol hexakisphosphate (InsP6) at position 1 to produce PP-InsP5 which is in turn phosphorylated by IP6Ks to produce (PP)2-InsP4. Alternatively, phosphorylates PP-InsP5 at position 1, produced by IP6Ks from InsP6, to produce (PP)2-InsP4.</text>
</comment>
<keyword evidence="15" id="KW-0812">Transmembrane</keyword>
<feature type="compositionally biased region" description="Acidic residues" evidence="14">
    <location>
        <begin position="979"/>
        <end position="992"/>
    </location>
</feature>
<feature type="region of interest" description="Disordered" evidence="14">
    <location>
        <begin position="1344"/>
        <end position="1417"/>
    </location>
</feature>
<dbReference type="InterPro" id="IPR040557">
    <property type="entry name" value="VIP1_N"/>
</dbReference>
<feature type="compositionally biased region" description="Basic and acidic residues" evidence="14">
    <location>
        <begin position="1719"/>
        <end position="1730"/>
    </location>
</feature>
<evidence type="ECO:0000256" key="3">
    <source>
        <dbReference type="ARBA" id="ARBA00012893"/>
    </source>
</evidence>
<dbReference type="InterPro" id="IPR037446">
    <property type="entry name" value="His_Pase_VIP1"/>
</dbReference>
<feature type="compositionally biased region" description="Basic and acidic residues" evidence="14">
    <location>
        <begin position="1683"/>
        <end position="1694"/>
    </location>
</feature>
<keyword evidence="6 13" id="KW-0547">Nucleotide-binding</keyword>
<dbReference type="PANTHER" id="PTHR12750:SF9">
    <property type="entry name" value="INOSITOL HEXAKISPHOSPHATE AND DIPHOSPHOINOSITOL-PENTAKISPHOSPHATE KINASE"/>
    <property type="match status" value="1"/>
</dbReference>
<evidence type="ECO:0000256" key="8">
    <source>
        <dbReference type="ARBA" id="ARBA00022840"/>
    </source>
</evidence>